<proteinExistence type="predicted"/>
<organism evidence="1 2">
    <name type="scientific">Diaphorina citri</name>
    <name type="common">Asian citrus psyllid</name>
    <dbReference type="NCBI Taxonomy" id="121845"/>
    <lineage>
        <taxon>Eukaryota</taxon>
        <taxon>Metazoa</taxon>
        <taxon>Ecdysozoa</taxon>
        <taxon>Arthropoda</taxon>
        <taxon>Hexapoda</taxon>
        <taxon>Insecta</taxon>
        <taxon>Pterygota</taxon>
        <taxon>Neoptera</taxon>
        <taxon>Paraneoptera</taxon>
        <taxon>Hemiptera</taxon>
        <taxon>Sternorrhyncha</taxon>
        <taxon>Psylloidea</taxon>
        <taxon>Psyllidae</taxon>
        <taxon>Diaphorininae</taxon>
        <taxon>Diaphorina</taxon>
    </lineage>
</organism>
<dbReference type="InterPro" id="IPR019516">
    <property type="entry name" value="Glomulin/ALF4"/>
</dbReference>
<dbReference type="AlphaFoldDB" id="A0A3Q0JCD9"/>
<dbReference type="GO" id="GO:0055105">
    <property type="term" value="F:ubiquitin-protein transferase inhibitor activity"/>
    <property type="evidence" value="ECO:0007669"/>
    <property type="project" value="TreeGrafter"/>
</dbReference>
<dbReference type="KEGG" id="dci:113470280"/>
<dbReference type="RefSeq" id="XP_026684390.1">
    <property type="nucleotide sequence ID" value="XM_026828589.1"/>
</dbReference>
<evidence type="ECO:0000313" key="1">
    <source>
        <dbReference type="Proteomes" id="UP000079169"/>
    </source>
</evidence>
<keyword evidence="1" id="KW-1185">Reference proteome</keyword>
<reference evidence="2" key="1">
    <citation type="submission" date="2025-08" db="UniProtKB">
        <authorList>
            <consortium name="RefSeq"/>
        </authorList>
    </citation>
    <scope>IDENTIFICATION</scope>
</reference>
<dbReference type="PANTHER" id="PTHR15430">
    <property type="entry name" value="GLOMULIN"/>
    <property type="match status" value="1"/>
</dbReference>
<accession>A0A3Q0JCD9</accession>
<gene>
    <name evidence="2" type="primary">LOC113470280</name>
</gene>
<protein>
    <submittedName>
        <fullName evidence="2">Uncharacterized protein LOC113470280</fullName>
    </submittedName>
</protein>
<sequence length="360" mass="41237">MSATNQESKEEILQVMNKVLGKQDERLLKPILDCEEYKSAIANELYEDLVKLVIDHIEGKVQEAKLFRRQLEFYENILCELAKISSSEGMLLTLIEYGTENSNDVFLILLKPLTLLFDKIINKCTCIQWCFHMIENKLSSLTMDNHKLEGEELTLLEVDNDVEMITEMYTESFKFYAFINDNHYEDDLKPALVCSLVTILGNPMVNADLEKKDNGSCSSLYILAEKIVHLICKLIKNPVSFYNCVSLNEELRSCKSSILENLSQSLQSSLIFPLEEFPSSGLANFYYLLYCENMSDIPKVYSSVYLFVQNISLSQHLISSFSYLCINKGLKLIESNLAWIDDNSLSTLEMFQVNGLLNIM</sequence>
<evidence type="ECO:0000313" key="2">
    <source>
        <dbReference type="RefSeq" id="XP_026684390.1"/>
    </source>
</evidence>
<dbReference type="STRING" id="121845.A0A3Q0JCD9"/>
<dbReference type="PANTHER" id="PTHR15430:SF1">
    <property type="entry name" value="GLOMULIN"/>
    <property type="match status" value="1"/>
</dbReference>
<dbReference type="GO" id="GO:0005737">
    <property type="term" value="C:cytoplasm"/>
    <property type="evidence" value="ECO:0007669"/>
    <property type="project" value="TreeGrafter"/>
</dbReference>
<dbReference type="Proteomes" id="UP000079169">
    <property type="component" value="Unplaced"/>
</dbReference>
<name>A0A3Q0JCD9_DIACI</name>
<dbReference type="PaxDb" id="121845-A0A3Q0JCD9"/>
<dbReference type="GeneID" id="113470280"/>